<dbReference type="InterPro" id="IPR036230">
    <property type="entry name" value="LeuA_allosteric_dom_sf"/>
</dbReference>
<evidence type="ECO:0000256" key="6">
    <source>
        <dbReference type="ARBA" id="ARBA00023304"/>
    </source>
</evidence>
<dbReference type="CDD" id="cd07941">
    <property type="entry name" value="DRE_TIM_LeuA3"/>
    <property type="match status" value="1"/>
</dbReference>
<comment type="similarity">
    <text evidence="2 9">Belongs to the alpha-IPM synthase/homocitrate synthase family.</text>
</comment>
<dbReference type="Gene3D" id="3.30.160.270">
    <property type="match status" value="1"/>
</dbReference>
<dbReference type="PROSITE" id="PS00815">
    <property type="entry name" value="AIPM_HOMOCIT_SYNTH_1"/>
    <property type="match status" value="1"/>
</dbReference>
<gene>
    <name evidence="11" type="ORF">GGQ74_000389</name>
</gene>
<organism evidence="11 12">
    <name type="scientific">Desulfobaculum xiamenense</name>
    <dbReference type="NCBI Taxonomy" id="995050"/>
    <lineage>
        <taxon>Bacteria</taxon>
        <taxon>Pseudomonadati</taxon>
        <taxon>Thermodesulfobacteriota</taxon>
        <taxon>Desulfovibrionia</taxon>
        <taxon>Desulfovibrionales</taxon>
        <taxon>Desulfovibrionaceae</taxon>
        <taxon>Desulfobaculum</taxon>
    </lineage>
</organism>
<protein>
    <recommendedName>
        <fullName evidence="8">Citramalate synthase</fullName>
        <ecNumber evidence="8">2.3.3.21</ecNumber>
    </recommendedName>
</protein>
<dbReference type="UniPathway" id="UPA00047">
    <property type="reaction ID" value="UER00066"/>
</dbReference>
<evidence type="ECO:0000313" key="11">
    <source>
        <dbReference type="EMBL" id="NJB66749.1"/>
    </source>
</evidence>
<dbReference type="GO" id="GO:0003852">
    <property type="term" value="F:2-isopropylmalate synthase activity"/>
    <property type="evidence" value="ECO:0007669"/>
    <property type="project" value="InterPro"/>
</dbReference>
<dbReference type="GO" id="GO:0009097">
    <property type="term" value="P:isoleucine biosynthetic process"/>
    <property type="evidence" value="ECO:0007669"/>
    <property type="project" value="UniProtKB-UniRule"/>
</dbReference>
<keyword evidence="3" id="KW-0028">Amino-acid biosynthesis</keyword>
<dbReference type="Proteomes" id="UP000580856">
    <property type="component" value="Unassembled WGS sequence"/>
</dbReference>
<comment type="catalytic activity">
    <reaction evidence="7">
        <text>pyruvate + acetyl-CoA + H2O = (3R)-citramalate + CoA + H(+)</text>
        <dbReference type="Rhea" id="RHEA:19045"/>
        <dbReference type="ChEBI" id="CHEBI:15361"/>
        <dbReference type="ChEBI" id="CHEBI:15377"/>
        <dbReference type="ChEBI" id="CHEBI:15378"/>
        <dbReference type="ChEBI" id="CHEBI:30934"/>
        <dbReference type="ChEBI" id="CHEBI:57287"/>
        <dbReference type="ChEBI" id="CHEBI:57288"/>
        <dbReference type="EC" id="2.3.3.21"/>
    </reaction>
</comment>
<keyword evidence="12" id="KW-1185">Reference proteome</keyword>
<dbReference type="NCBIfam" id="TIGR00977">
    <property type="entry name" value="citramal_synth"/>
    <property type="match status" value="1"/>
</dbReference>
<dbReference type="InterPro" id="IPR013709">
    <property type="entry name" value="2-isopropylmalate_synth_dimer"/>
</dbReference>
<dbReference type="InterPro" id="IPR054691">
    <property type="entry name" value="LeuA/HCS_post-cat"/>
</dbReference>
<dbReference type="AlphaFoldDB" id="A0A846QPX5"/>
<keyword evidence="4" id="KW-0412">Isoleucine biosynthesis</keyword>
<evidence type="ECO:0000256" key="8">
    <source>
        <dbReference type="NCBIfam" id="TIGR00977"/>
    </source>
</evidence>
<dbReference type="PANTHER" id="PTHR43538">
    <property type="entry name" value="ALPHA-IPM SYNTHASE/HOMOCITRATE SYNTHASE"/>
    <property type="match status" value="1"/>
</dbReference>
<feature type="domain" description="Pyruvate carboxyltransferase" evidence="10">
    <location>
        <begin position="4"/>
        <end position="269"/>
    </location>
</feature>
<dbReference type="GO" id="GO:0043714">
    <property type="term" value="F:(R)-citramalate synthase activity"/>
    <property type="evidence" value="ECO:0007669"/>
    <property type="project" value="UniProtKB-UniRule"/>
</dbReference>
<evidence type="ECO:0000256" key="1">
    <source>
        <dbReference type="ARBA" id="ARBA00004743"/>
    </source>
</evidence>
<sequence length="545" mass="60249">MKQISIYDTTLRDGTQAEEISLSTADKIRIAGKLDALGVDYIEGGWPGSNETDRSFFQEIRQYDLSHSRIAAFGSTCNPKGRAADDANLRALVEAEPDAVTLFGKTWDLHVTEALRVSLERNLDIISDSISHMCAHAPEVFFDAEHFFDGYRKNPDYALACLRHAHEAGAKVLVLCDTNGGSLPFEVREIVQTVRAALPEAQLGIHTHNDSETAVANAVEAVFAGAVQVQGTINGFGERCGNANLCSIIPNLELKSGGRFRCLPEGRLKLLTSTSQFVSELCNLRPFMRQPYVGKSAFAHKGGVHVSAVLRNPETYEHVRPELVGNEQRVLLSDLSGRSNILFMAKKYGYALDKNDSAVLDLLDEVKTRESQGYEYSTAEASFELMFFKAMGWSKRYFHLINFNVVDSMREGFTEPYAEATVMLKVGGMVEHTAATGQGQVNALDVALRKALTPFYPTLGEMRLEDFKVRVLHGVMRDSGGTASVVRVLIESADATDRWTTVGVHYDVIHASWQALVDSINYKLFKDDPKKFPVGGKHFPQSEPK</sequence>
<evidence type="ECO:0000259" key="10">
    <source>
        <dbReference type="PROSITE" id="PS50991"/>
    </source>
</evidence>
<proteinExistence type="inferred from homology"/>
<dbReference type="RefSeq" id="WP_167939860.1">
    <property type="nucleotide sequence ID" value="NZ_JAATJA010000001.1"/>
</dbReference>
<dbReference type="InterPro" id="IPR002034">
    <property type="entry name" value="AIPM/Hcit_synth_CS"/>
</dbReference>
<evidence type="ECO:0000256" key="5">
    <source>
        <dbReference type="ARBA" id="ARBA00022679"/>
    </source>
</evidence>
<dbReference type="EC" id="2.3.3.21" evidence="8"/>
<keyword evidence="11" id="KW-0012">Acyltransferase</keyword>
<dbReference type="Gene3D" id="1.10.238.260">
    <property type="match status" value="1"/>
</dbReference>
<keyword evidence="5 9" id="KW-0808">Transferase</keyword>
<comment type="caution">
    <text evidence="11">The sequence shown here is derived from an EMBL/GenBank/DDBJ whole genome shotgun (WGS) entry which is preliminary data.</text>
</comment>
<dbReference type="SUPFAM" id="SSF110921">
    <property type="entry name" value="2-isopropylmalate synthase LeuA, allosteric (dimerisation) domain"/>
    <property type="match status" value="1"/>
</dbReference>
<evidence type="ECO:0000256" key="2">
    <source>
        <dbReference type="ARBA" id="ARBA00006154"/>
    </source>
</evidence>
<evidence type="ECO:0000256" key="4">
    <source>
        <dbReference type="ARBA" id="ARBA00022624"/>
    </source>
</evidence>
<dbReference type="GO" id="GO:0009098">
    <property type="term" value="P:L-leucine biosynthetic process"/>
    <property type="evidence" value="ECO:0007669"/>
    <property type="project" value="InterPro"/>
</dbReference>
<dbReference type="InterPro" id="IPR000891">
    <property type="entry name" value="PYR_CT"/>
</dbReference>
<dbReference type="Pfam" id="PF08502">
    <property type="entry name" value="LeuA_dimer"/>
    <property type="match status" value="1"/>
</dbReference>
<dbReference type="PROSITE" id="PS50991">
    <property type="entry name" value="PYR_CT"/>
    <property type="match status" value="1"/>
</dbReference>
<dbReference type="Pfam" id="PF00682">
    <property type="entry name" value="HMGL-like"/>
    <property type="match status" value="1"/>
</dbReference>
<evidence type="ECO:0000256" key="3">
    <source>
        <dbReference type="ARBA" id="ARBA00022605"/>
    </source>
</evidence>
<accession>A0A846QPX5</accession>
<evidence type="ECO:0000256" key="9">
    <source>
        <dbReference type="RuleBase" id="RU003523"/>
    </source>
</evidence>
<dbReference type="Pfam" id="PF22617">
    <property type="entry name" value="HCS_D2"/>
    <property type="match status" value="1"/>
</dbReference>
<dbReference type="EMBL" id="JAATJA010000001">
    <property type="protein sequence ID" value="NJB66749.1"/>
    <property type="molecule type" value="Genomic_DNA"/>
</dbReference>
<dbReference type="PANTHER" id="PTHR43538:SF1">
    <property type="entry name" value="(R)-CITRAMALATE SYNTHASE"/>
    <property type="match status" value="1"/>
</dbReference>
<keyword evidence="6" id="KW-0100">Branched-chain amino acid biosynthesis</keyword>
<reference evidence="11 12" key="1">
    <citation type="submission" date="2020-03" db="EMBL/GenBank/DDBJ databases">
        <title>Genomic Encyclopedia of Type Strains, Phase IV (KMG-IV): sequencing the most valuable type-strain genomes for metagenomic binning, comparative biology and taxonomic classification.</title>
        <authorList>
            <person name="Goeker M."/>
        </authorList>
    </citation>
    <scope>NUCLEOTIDE SEQUENCE [LARGE SCALE GENOMIC DNA]</scope>
    <source>
        <strain evidence="11 12">DSM 24233</strain>
    </source>
</reference>
<dbReference type="InterPro" id="IPR005675">
    <property type="entry name" value="Citramal_synthase"/>
</dbReference>
<comment type="pathway">
    <text evidence="1">Amino-acid biosynthesis; L-isoleucine biosynthesis; 2-oxobutanoate from pyruvate: step 1/3.</text>
</comment>
<name>A0A846QPX5_9BACT</name>
<dbReference type="Gene3D" id="3.20.20.70">
    <property type="entry name" value="Aldolase class I"/>
    <property type="match status" value="1"/>
</dbReference>
<dbReference type="SUPFAM" id="SSF51569">
    <property type="entry name" value="Aldolase"/>
    <property type="match status" value="1"/>
</dbReference>
<dbReference type="InterPro" id="IPR013785">
    <property type="entry name" value="Aldolase_TIM"/>
</dbReference>
<dbReference type="SMART" id="SM00917">
    <property type="entry name" value="LeuA_dimer"/>
    <property type="match status" value="1"/>
</dbReference>
<evidence type="ECO:0000313" key="12">
    <source>
        <dbReference type="Proteomes" id="UP000580856"/>
    </source>
</evidence>
<evidence type="ECO:0000256" key="7">
    <source>
        <dbReference type="ARBA" id="ARBA00048263"/>
    </source>
</evidence>